<evidence type="ECO:0000256" key="1">
    <source>
        <dbReference type="SAM" id="MobiDB-lite"/>
    </source>
</evidence>
<dbReference type="Proteomes" id="UP001152646">
    <property type="component" value="Unassembled WGS sequence"/>
</dbReference>
<feature type="region of interest" description="Disordered" evidence="1">
    <location>
        <begin position="32"/>
        <end position="53"/>
    </location>
</feature>
<accession>A0A9W4IZV7</accession>
<evidence type="ECO:0000313" key="2">
    <source>
        <dbReference type="EMBL" id="CAG8364731.1"/>
    </source>
</evidence>
<proteinExistence type="predicted"/>
<organism evidence="2 3">
    <name type="scientific">Penicillium salamii</name>
    <dbReference type="NCBI Taxonomy" id="1612424"/>
    <lineage>
        <taxon>Eukaryota</taxon>
        <taxon>Fungi</taxon>
        <taxon>Dikarya</taxon>
        <taxon>Ascomycota</taxon>
        <taxon>Pezizomycotina</taxon>
        <taxon>Eurotiomycetes</taxon>
        <taxon>Eurotiomycetidae</taxon>
        <taxon>Eurotiales</taxon>
        <taxon>Aspergillaceae</taxon>
        <taxon>Penicillium</taxon>
    </lineage>
</organism>
<reference evidence="2" key="1">
    <citation type="submission" date="2021-07" db="EMBL/GenBank/DDBJ databases">
        <authorList>
            <person name="Branca A.L. A."/>
        </authorList>
    </citation>
    <scope>NUCLEOTIDE SEQUENCE</scope>
</reference>
<gene>
    <name evidence="2" type="ORF">PSALAMII_LOCUS4252</name>
</gene>
<name>A0A9W4IZV7_9EURO</name>
<dbReference type="OrthoDB" id="10255964at2759"/>
<protein>
    <submittedName>
        <fullName evidence="2">Uncharacterized protein</fullName>
    </submittedName>
</protein>
<dbReference type="EMBL" id="CAJVPA010000155">
    <property type="protein sequence ID" value="CAG8364731.1"/>
    <property type="molecule type" value="Genomic_DNA"/>
</dbReference>
<dbReference type="AlphaFoldDB" id="A0A9W4IZV7"/>
<sequence>MFRAQQNAFDDAVAKATDENLTSENWEYILLGQKNQGMRNNSNDSSTEGTPTD</sequence>
<evidence type="ECO:0000313" key="3">
    <source>
        <dbReference type="Proteomes" id="UP001152646"/>
    </source>
</evidence>
<comment type="caution">
    <text evidence="2">The sequence shown here is derived from an EMBL/GenBank/DDBJ whole genome shotgun (WGS) entry which is preliminary data.</text>
</comment>
<feature type="compositionally biased region" description="Polar residues" evidence="1">
    <location>
        <begin position="33"/>
        <end position="53"/>
    </location>
</feature>